<evidence type="ECO:0000313" key="3">
    <source>
        <dbReference type="EMBL" id="EQD53062.1"/>
    </source>
</evidence>
<dbReference type="Pfam" id="PF14690">
    <property type="entry name" value="Zn_ribbon_ISL3"/>
    <property type="match status" value="1"/>
</dbReference>
<feature type="domain" description="Transposase IS204/IS1001/IS1096/IS1165 DDE" evidence="1">
    <location>
        <begin position="136"/>
        <end position="374"/>
    </location>
</feature>
<protein>
    <submittedName>
        <fullName evidence="3">Transposase IS204/IS1001/IS1096/IS1165 family protein</fullName>
    </submittedName>
</protein>
<name>T1A7W0_9ZZZZ</name>
<feature type="domain" description="Transposase IS204/IS1001/IS1096/IS1165 zinc-finger" evidence="2">
    <location>
        <begin position="22"/>
        <end position="66"/>
    </location>
</feature>
<reference evidence="3" key="1">
    <citation type="submission" date="2013-08" db="EMBL/GenBank/DDBJ databases">
        <authorList>
            <person name="Mendez C."/>
            <person name="Richter M."/>
            <person name="Ferrer M."/>
            <person name="Sanchez J."/>
        </authorList>
    </citation>
    <scope>NUCLEOTIDE SEQUENCE</scope>
</reference>
<dbReference type="AlphaFoldDB" id="T1A7W0"/>
<sequence>MDLDVSGKKVDVWLEHDEKALWPCPQCPRKLGLYDHKEERVWRHLDTMQFQTFVHARMPRVNCPDHGVRQVEVAWAEANSHFTSIFERFAIDVIQETDTQGAGKILKLSWDEAWGIQERAVARGLTAKPPLVLRQMGVDEKAVGHGQQYMTLVYNLENSTVEWVGEERKKETLDLFFRSLNPEQRAAIEAVGLDMWDPFIASILEHVPEAKDKMVFDRFHIAKHANEGVDKVRKSENRELWEDGDPTLKGSKYLWLYREGNLPEKHRDRFAALQALHLKTGRAYALKEALADLWDYQSPGWARKYWVRWYFWATHSRLRPMIEVARMVQNHLAGVMNFFAHRITNAVAEGLNSKIATIQKMAYGFRNKGHFRTAVLFRCGGLQLYPRTHPEPG</sequence>
<accession>T1A7W0</accession>
<comment type="caution">
    <text evidence="3">The sequence shown here is derived from an EMBL/GenBank/DDBJ whole genome shotgun (WGS) entry which is preliminary data.</text>
</comment>
<proteinExistence type="predicted"/>
<dbReference type="PANTHER" id="PTHR33498:SF1">
    <property type="entry name" value="TRANSPOSASE FOR INSERTION SEQUENCE ELEMENT IS1557"/>
    <property type="match status" value="1"/>
</dbReference>
<dbReference type="InterPro" id="IPR002560">
    <property type="entry name" value="Transposase_DDE"/>
</dbReference>
<reference evidence="3" key="2">
    <citation type="journal article" date="2014" name="ISME J.">
        <title>Microbial stratification in low pH oxic and suboxic macroscopic growths along an acid mine drainage.</title>
        <authorList>
            <person name="Mendez-Garcia C."/>
            <person name="Mesa V."/>
            <person name="Sprenger R.R."/>
            <person name="Richter M."/>
            <person name="Diez M.S."/>
            <person name="Solano J."/>
            <person name="Bargiela R."/>
            <person name="Golyshina O.V."/>
            <person name="Manteca A."/>
            <person name="Ramos J.L."/>
            <person name="Gallego J.R."/>
            <person name="Llorente I."/>
            <person name="Martins Dos Santos V.A."/>
            <person name="Jensen O.N."/>
            <person name="Pelaez A.I."/>
            <person name="Sanchez J."/>
            <person name="Ferrer M."/>
        </authorList>
    </citation>
    <scope>NUCLEOTIDE SEQUENCE</scope>
</reference>
<dbReference type="InterPro" id="IPR047951">
    <property type="entry name" value="Transpos_ISL3"/>
</dbReference>
<dbReference type="EMBL" id="AUZZ01004479">
    <property type="protein sequence ID" value="EQD53062.1"/>
    <property type="molecule type" value="Genomic_DNA"/>
</dbReference>
<gene>
    <name evidence="3" type="ORF">B2A_06343</name>
</gene>
<dbReference type="Pfam" id="PF01610">
    <property type="entry name" value="DDE_Tnp_ISL3"/>
    <property type="match status" value="1"/>
</dbReference>
<dbReference type="InterPro" id="IPR029261">
    <property type="entry name" value="Transposase_Znf"/>
</dbReference>
<evidence type="ECO:0000259" key="2">
    <source>
        <dbReference type="Pfam" id="PF14690"/>
    </source>
</evidence>
<evidence type="ECO:0000259" key="1">
    <source>
        <dbReference type="Pfam" id="PF01610"/>
    </source>
</evidence>
<dbReference type="NCBIfam" id="NF033550">
    <property type="entry name" value="transpos_ISL3"/>
    <property type="match status" value="1"/>
</dbReference>
<dbReference type="PANTHER" id="PTHR33498">
    <property type="entry name" value="TRANSPOSASE FOR INSERTION SEQUENCE ELEMENT IS1557"/>
    <property type="match status" value="1"/>
</dbReference>
<organism evidence="3">
    <name type="scientific">mine drainage metagenome</name>
    <dbReference type="NCBI Taxonomy" id="410659"/>
    <lineage>
        <taxon>unclassified sequences</taxon>
        <taxon>metagenomes</taxon>
        <taxon>ecological metagenomes</taxon>
    </lineage>
</organism>